<dbReference type="Proteomes" id="UP000595859">
    <property type="component" value="Chromosome"/>
</dbReference>
<feature type="transmembrane region" description="Helical" evidence="1">
    <location>
        <begin position="95"/>
        <end position="114"/>
    </location>
</feature>
<gene>
    <name evidence="2" type="ORF">DD902_12625</name>
    <name evidence="3" type="ORF">JGZ15_01940</name>
</gene>
<reference evidence="3 5" key="2">
    <citation type="submission" date="2020-12" db="EMBL/GenBank/DDBJ databases">
        <title>Whole genome sequencing and de novo assembly of Staphylococcus pseudintermedius: a novel pangenome approach to unravel pathogenesis of canine pyoderma.</title>
        <authorList>
            <person name="Ferrer L."/>
            <person name="Perez D."/>
            <person name="Fonticoba R."/>
            <person name="Vines J."/>
            <person name="Fabregas N."/>
            <person name="Madronero S."/>
            <person name="Meroni G."/>
            <person name="Martino P."/>
            <person name="Martinez S."/>
            <person name="Cusco A."/>
            <person name="Migura L."/>
            <person name="Francino O."/>
        </authorList>
    </citation>
    <scope>NUCLEOTIDE SEQUENCE [LARGE SCALE GENOMIC DNA]</scope>
    <source>
        <strain evidence="3 5">HSP080</strain>
    </source>
</reference>
<feature type="transmembrane region" description="Helical" evidence="1">
    <location>
        <begin position="150"/>
        <end position="167"/>
    </location>
</feature>
<evidence type="ECO:0000313" key="5">
    <source>
        <dbReference type="Proteomes" id="UP000595859"/>
    </source>
</evidence>
<evidence type="ECO:0000313" key="2">
    <source>
        <dbReference type="EMBL" id="PWZ72811.1"/>
    </source>
</evidence>
<protein>
    <recommendedName>
        <fullName evidence="6">Yip1 domain-containing protein</fullName>
    </recommendedName>
</protein>
<dbReference type="AlphaFoldDB" id="A0A317Z0Z2"/>
<accession>A0A317Z0Z2</accession>
<name>A0A317Z0Z2_STAPS</name>
<dbReference type="GeneID" id="93823732"/>
<evidence type="ECO:0008006" key="6">
    <source>
        <dbReference type="Google" id="ProtNLM"/>
    </source>
</evidence>
<organism evidence="2 4">
    <name type="scientific">Staphylococcus pseudintermedius</name>
    <dbReference type="NCBI Taxonomy" id="283734"/>
    <lineage>
        <taxon>Bacteria</taxon>
        <taxon>Bacillati</taxon>
        <taxon>Bacillota</taxon>
        <taxon>Bacilli</taxon>
        <taxon>Bacillales</taxon>
        <taxon>Staphylococcaceae</taxon>
        <taxon>Staphylococcus</taxon>
        <taxon>Staphylococcus intermedius group</taxon>
    </lineage>
</organism>
<proteinExistence type="predicted"/>
<sequence length="168" mass="19317">MQNKIKDALLQIILIIPYIISSIFVFYAVKSNENFMKIKLNNIKSSAEIDNFQFNFLIIIIIILSSIVTLFITYFLLKLIIFIFNRDSSHNGKDIFMSLLISYMITNLVVIFYINVLGASYESAKFVTPFADLIIFTMLYYLNTKNSKNTILLFVAKAVIVILGMILI</sequence>
<evidence type="ECO:0000256" key="1">
    <source>
        <dbReference type="SAM" id="Phobius"/>
    </source>
</evidence>
<dbReference type="EMBL" id="CP066884">
    <property type="protein sequence ID" value="QQM98458.1"/>
    <property type="molecule type" value="Genomic_DNA"/>
</dbReference>
<dbReference type="RefSeq" id="WP_015729600.1">
    <property type="nucleotide sequence ID" value="NZ_BAAFHQ010000002.1"/>
</dbReference>
<evidence type="ECO:0000313" key="3">
    <source>
        <dbReference type="EMBL" id="QQM98458.1"/>
    </source>
</evidence>
<keyword evidence="1" id="KW-0472">Membrane</keyword>
<keyword evidence="1" id="KW-1133">Transmembrane helix</keyword>
<dbReference type="EMBL" id="QEIT01000106">
    <property type="protein sequence ID" value="PWZ72811.1"/>
    <property type="molecule type" value="Genomic_DNA"/>
</dbReference>
<keyword evidence="1" id="KW-0812">Transmembrane</keyword>
<reference evidence="2 4" key="1">
    <citation type="journal article" date="2018" name="Vet. Microbiol.">
        <title>Clonal diversity and geographic distribution of methicillin-resistant Staphylococcus pseudintermedius from Australian animals: Discovery of novel sequence types.</title>
        <authorList>
            <person name="Worthing K.A."/>
            <person name="Abraham S."/>
            <person name="Coombs G.W."/>
            <person name="Pang S."/>
            <person name="Saputra S."/>
            <person name="Jordan D."/>
            <person name="Trott D.J."/>
            <person name="Norris J.M."/>
        </authorList>
    </citation>
    <scope>NUCLEOTIDE SEQUENCE [LARGE SCALE GENOMIC DNA]</scope>
    <source>
        <strain evidence="2 4">ST525 1</strain>
    </source>
</reference>
<dbReference type="Proteomes" id="UP000246800">
    <property type="component" value="Unassembled WGS sequence"/>
</dbReference>
<feature type="transmembrane region" description="Helical" evidence="1">
    <location>
        <begin position="126"/>
        <end position="143"/>
    </location>
</feature>
<evidence type="ECO:0000313" key="4">
    <source>
        <dbReference type="Proteomes" id="UP000246800"/>
    </source>
</evidence>
<feature type="transmembrane region" description="Helical" evidence="1">
    <location>
        <begin position="12"/>
        <end position="29"/>
    </location>
</feature>
<feature type="transmembrane region" description="Helical" evidence="1">
    <location>
        <begin position="56"/>
        <end position="83"/>
    </location>
</feature>